<dbReference type="GeneID" id="20224686"/>
<dbReference type="InterPro" id="IPR045068">
    <property type="entry name" value="BACURD1-3"/>
</dbReference>
<dbReference type="Proteomes" id="UP000002729">
    <property type="component" value="Unassembled WGS sequence"/>
</dbReference>
<dbReference type="PANTHER" id="PTHR11145:SF8">
    <property type="entry name" value="RE57120P"/>
    <property type="match status" value="1"/>
</dbReference>
<dbReference type="Pfam" id="PF02214">
    <property type="entry name" value="BTB_2"/>
    <property type="match status" value="1"/>
</dbReference>
<proteinExistence type="predicted"/>
<evidence type="ECO:0000313" key="4">
    <source>
        <dbReference type="Proteomes" id="UP000002729"/>
    </source>
</evidence>
<dbReference type="InterPro" id="IPR003131">
    <property type="entry name" value="T1-type_BTB"/>
</dbReference>
<feature type="domain" description="BTB" evidence="2">
    <location>
        <begin position="50"/>
        <end position="113"/>
    </location>
</feature>
<protein>
    <recommendedName>
        <fullName evidence="2">BTB domain-containing protein</fullName>
    </recommendedName>
</protein>
<dbReference type="EMBL" id="GL833128">
    <property type="protein sequence ID" value="EGB08178.1"/>
    <property type="molecule type" value="Genomic_DNA"/>
</dbReference>
<dbReference type="InterPro" id="IPR040911">
    <property type="entry name" value="Exostosin_GT47"/>
</dbReference>
<dbReference type="PANTHER" id="PTHR11145">
    <property type="entry name" value="BTB/POZ DOMAIN-CONTAINING ADAPTER FOR CUL3-MEDIATED RHOA DEGRADATION PROTEIN FAMILY MEMBER"/>
    <property type="match status" value="1"/>
</dbReference>
<dbReference type="InterPro" id="IPR000210">
    <property type="entry name" value="BTB/POZ_dom"/>
</dbReference>
<feature type="region of interest" description="Disordered" evidence="1">
    <location>
        <begin position="1"/>
        <end position="34"/>
    </location>
</feature>
<dbReference type="CDD" id="cd18316">
    <property type="entry name" value="BTB_POZ_KCTD-like"/>
    <property type="match status" value="1"/>
</dbReference>
<reference evidence="3 4" key="1">
    <citation type="journal article" date="2011" name="Proc. Natl. Acad. Sci. U.S.A.">
        <title>Niche of harmful alga Aureococcus anophagefferens revealed through ecogenomics.</title>
        <authorList>
            <person name="Gobler C.J."/>
            <person name="Berry D.L."/>
            <person name="Dyhrman S.T."/>
            <person name="Wilhelm S.W."/>
            <person name="Salamov A."/>
            <person name="Lobanov A.V."/>
            <person name="Zhang Y."/>
            <person name="Collier J.L."/>
            <person name="Wurch L.L."/>
            <person name="Kustka A.B."/>
            <person name="Dill B.D."/>
            <person name="Shah M."/>
            <person name="VerBerkmoes N.C."/>
            <person name="Kuo A."/>
            <person name="Terry A."/>
            <person name="Pangilinan J."/>
            <person name="Lindquist E.A."/>
            <person name="Lucas S."/>
            <person name="Paulsen I.T."/>
            <person name="Hattenrath-Lehmann T.K."/>
            <person name="Talmage S.C."/>
            <person name="Walker E.A."/>
            <person name="Koch F."/>
            <person name="Burson A.M."/>
            <person name="Marcoval M.A."/>
            <person name="Tang Y.Z."/>
            <person name="Lecleir G.R."/>
            <person name="Coyne K.J."/>
            <person name="Berg G.M."/>
            <person name="Bertrand E.M."/>
            <person name="Saito M.A."/>
            <person name="Gladyshev V.N."/>
            <person name="Grigoriev I.V."/>
        </authorList>
    </citation>
    <scope>NUCLEOTIDE SEQUENCE [LARGE SCALE GENOMIC DNA]</scope>
    <source>
        <strain evidence="4">CCMP 1984</strain>
    </source>
</reference>
<keyword evidence="4" id="KW-1185">Reference proteome</keyword>
<dbReference type="PROSITE" id="PS50097">
    <property type="entry name" value="BTB"/>
    <property type="match status" value="1"/>
</dbReference>
<dbReference type="InterPro" id="IPR011333">
    <property type="entry name" value="SKP1/BTB/POZ_sf"/>
</dbReference>
<dbReference type="SUPFAM" id="SSF54695">
    <property type="entry name" value="POZ domain"/>
    <property type="match status" value="1"/>
</dbReference>
<feature type="compositionally biased region" description="Basic and acidic residues" evidence="1">
    <location>
        <begin position="11"/>
        <end position="26"/>
    </location>
</feature>
<dbReference type="Gene3D" id="3.30.710.10">
    <property type="entry name" value="Potassium Channel Kv1.1, Chain A"/>
    <property type="match status" value="1"/>
</dbReference>
<accession>F0Y955</accession>
<dbReference type="SMART" id="SM00225">
    <property type="entry name" value="BTB"/>
    <property type="match status" value="1"/>
</dbReference>
<dbReference type="InParanoid" id="F0Y955"/>
<name>F0Y955_AURAN</name>
<evidence type="ECO:0000259" key="2">
    <source>
        <dbReference type="PROSITE" id="PS50097"/>
    </source>
</evidence>
<dbReference type="KEGG" id="aaf:AURANDRAFT_64154"/>
<dbReference type="RefSeq" id="XP_009036913.1">
    <property type="nucleotide sequence ID" value="XM_009038665.1"/>
</dbReference>
<organism evidence="4">
    <name type="scientific">Aureococcus anophagefferens</name>
    <name type="common">Harmful bloom alga</name>
    <dbReference type="NCBI Taxonomy" id="44056"/>
    <lineage>
        <taxon>Eukaryota</taxon>
        <taxon>Sar</taxon>
        <taxon>Stramenopiles</taxon>
        <taxon>Ochrophyta</taxon>
        <taxon>Pelagophyceae</taxon>
        <taxon>Pelagomonadales</taxon>
        <taxon>Pelagomonadaceae</taxon>
        <taxon>Aureococcus</taxon>
    </lineage>
</organism>
<evidence type="ECO:0000313" key="3">
    <source>
        <dbReference type="EMBL" id="EGB08178.1"/>
    </source>
</evidence>
<dbReference type="AlphaFoldDB" id="F0Y955"/>
<dbReference type="GO" id="GO:0051260">
    <property type="term" value="P:protein homooligomerization"/>
    <property type="evidence" value="ECO:0007669"/>
    <property type="project" value="InterPro"/>
</dbReference>
<sequence>MVAWGSLPRNNKPDHGLLATPEKKEQQGGFSFGDASQQEEKWRATMSGHGRVVLNVGGKIFVTLSSTLMDSPYFEKLLANRMGDEGDIFIDRDGEPFSYILSFLRTGSLVIAPEAQHMLKSILLEAEYYGVAALVEHVSDRCRANLLPRDEDAEDGAYEKFEYTYLVAPKSSEGVTGLVRHRCFPECFFRSIRETKIVSLSPAVPDTYVHWIDGDDVEHGMPIVAMALVELIYGDSRVEPMIKFENDYVQPISTIPNQNAAHTWWIVKKTLVKMDESMVKSALSAKEANLVLDKVPTFLEICEYEDPKTLPMRPAARGRAVRPAILGLLALGASGEWCTDRTSPLCVGDGALRSRWQGGDMPQGSTAWTARERAAVRAALATPATTVRDLDLPRVYVYPFPPELVDIYGLLKRHLPAAQVAKLSPNITYFDFAGGLDPSQQASESWGPEALGPRGEVLGRVWTPSATLVGRWNEASAEDRGHHGGAFCKDALARGDADVVEGRCVLERFSQHAMAQALHRALAVGYPNIVTKPKDADLFFIPDHFISTLVERHRISKDQWCSAVGPVWLRHLRKFRTKRDGSFLGRRNLEDHFFAIGRAWHHPADRKKTENLKRLERFGVSEDCGYRWALRGAHRLVLESQYNYNRACARVHPVPYQGFLAWDDRPAFGADWFGTVAAGPGERRTRVTGFFATPDGKDPSGTRDKFAAACAAMDDCERLADDTSPVNTHFEAAYRNSTFTFQPCGHSAVRKGIVDSIDAGAVPVLAAAEPDFADWVSAKDQRDLWPWNWPQQGASSIILRPDQLDDVPGALAEVDAEQLGLLQRVLARAAPGMAYPLAARYRTLRSIPAAYAASADRPPNGLELILHHLRRAVAMAPANATLALCEEEVEAIFRKRKPGDLAGFRAARANATAKARAIGAGVDVDISETLNPYLPF</sequence>
<evidence type="ECO:0000256" key="1">
    <source>
        <dbReference type="SAM" id="MobiDB-lite"/>
    </source>
</evidence>
<gene>
    <name evidence="3" type="ORF">AURANDRAFT_64154</name>
</gene>
<dbReference type="eggNOG" id="KOG2715">
    <property type="taxonomic scope" value="Eukaryota"/>
</dbReference>
<dbReference type="OrthoDB" id="45512at2759"/>
<dbReference type="Pfam" id="PF03016">
    <property type="entry name" value="Exostosin_GT47"/>
    <property type="match status" value="1"/>
</dbReference>